<gene>
    <name evidence="2" type="ORF">NIES21_15700</name>
</gene>
<protein>
    <submittedName>
        <fullName evidence="2">Uncharacterized protein</fullName>
    </submittedName>
</protein>
<evidence type="ECO:0000256" key="1">
    <source>
        <dbReference type="SAM" id="Phobius"/>
    </source>
</evidence>
<name>A0A1Z4GE08_9CYAN</name>
<proteinExistence type="predicted"/>
<sequence length="62" mass="6757">MDSNSQSANPTATYSHRLADLVGTAIALLTLTLPLFVIAHYSSNDVPNNQQPLTYQLHKSSE</sequence>
<organism evidence="2 3">
    <name type="scientific">Anabaenopsis circularis NIES-21</name>
    <dbReference type="NCBI Taxonomy" id="1085406"/>
    <lineage>
        <taxon>Bacteria</taxon>
        <taxon>Bacillati</taxon>
        <taxon>Cyanobacteriota</taxon>
        <taxon>Cyanophyceae</taxon>
        <taxon>Nostocales</taxon>
        <taxon>Nodulariaceae</taxon>
        <taxon>Anabaenopsis</taxon>
    </lineage>
</organism>
<keyword evidence="1" id="KW-0812">Transmembrane</keyword>
<dbReference type="AlphaFoldDB" id="A0A1Z4GE08"/>
<feature type="transmembrane region" description="Helical" evidence="1">
    <location>
        <begin position="21"/>
        <end position="41"/>
    </location>
</feature>
<evidence type="ECO:0000313" key="2">
    <source>
        <dbReference type="EMBL" id="BAY15751.1"/>
    </source>
</evidence>
<dbReference type="EMBL" id="AP018174">
    <property type="protein sequence ID" value="BAY15751.1"/>
    <property type="molecule type" value="Genomic_DNA"/>
</dbReference>
<keyword evidence="1" id="KW-0472">Membrane</keyword>
<evidence type="ECO:0000313" key="3">
    <source>
        <dbReference type="Proteomes" id="UP000218287"/>
    </source>
</evidence>
<dbReference type="Proteomes" id="UP000218287">
    <property type="component" value="Chromosome"/>
</dbReference>
<keyword evidence="3" id="KW-1185">Reference proteome</keyword>
<accession>A0A1Z4GE08</accession>
<keyword evidence="1" id="KW-1133">Transmembrane helix</keyword>
<reference evidence="2 3" key="1">
    <citation type="submission" date="2017-06" db="EMBL/GenBank/DDBJ databases">
        <title>Genome sequencing of cyanobaciteial culture collection at National Institute for Environmental Studies (NIES).</title>
        <authorList>
            <person name="Hirose Y."/>
            <person name="Shimura Y."/>
            <person name="Fujisawa T."/>
            <person name="Nakamura Y."/>
            <person name="Kawachi M."/>
        </authorList>
    </citation>
    <scope>NUCLEOTIDE SEQUENCE [LARGE SCALE GENOMIC DNA]</scope>
    <source>
        <strain evidence="2 3">NIES-21</strain>
    </source>
</reference>